<gene>
    <name evidence="4" type="primary">LOC108051921</name>
    <name evidence="2" type="synonym">108051921</name>
</gene>
<dbReference type="EnsemblMetazoa" id="XM_017134210.2">
    <property type="protein sequence ID" value="XP_016989699.1"/>
    <property type="gene ID" value="LOC108051921"/>
</dbReference>
<keyword evidence="1" id="KW-0812">Transmembrane</keyword>
<feature type="transmembrane region" description="Helical" evidence="1">
    <location>
        <begin position="299"/>
        <end position="321"/>
    </location>
</feature>
<dbReference type="RefSeq" id="XP_016989699.1">
    <property type="nucleotide sequence ID" value="XM_017134210.1"/>
</dbReference>
<dbReference type="OrthoDB" id="7851609at2759"/>
<feature type="transmembrane region" description="Helical" evidence="1">
    <location>
        <begin position="190"/>
        <end position="212"/>
    </location>
</feature>
<accession>A0A6P4FJY8</accession>
<evidence type="ECO:0000313" key="2">
    <source>
        <dbReference type="EnsemblMetazoa" id="XP_016989699.1"/>
    </source>
</evidence>
<protein>
    <submittedName>
        <fullName evidence="4">Uncharacterized protein CG1339</fullName>
    </submittedName>
</protein>
<proteinExistence type="predicted"/>
<dbReference type="CTD" id="35705"/>
<evidence type="ECO:0000313" key="3">
    <source>
        <dbReference type="Proteomes" id="UP001652680"/>
    </source>
</evidence>
<keyword evidence="1" id="KW-1133">Transmembrane helix</keyword>
<reference evidence="2" key="3">
    <citation type="submission" date="2025-05" db="UniProtKB">
        <authorList>
            <consortium name="EnsemblMetazoa"/>
        </authorList>
    </citation>
    <scope>IDENTIFICATION</scope>
</reference>
<feature type="transmembrane region" description="Helical" evidence="1">
    <location>
        <begin position="261"/>
        <end position="279"/>
    </location>
</feature>
<organism evidence="4">
    <name type="scientific">Drosophila rhopaloa</name>
    <name type="common">Fruit fly</name>
    <dbReference type="NCBI Taxonomy" id="1041015"/>
    <lineage>
        <taxon>Eukaryota</taxon>
        <taxon>Metazoa</taxon>
        <taxon>Ecdysozoa</taxon>
        <taxon>Arthropoda</taxon>
        <taxon>Hexapoda</taxon>
        <taxon>Insecta</taxon>
        <taxon>Pterygota</taxon>
        <taxon>Neoptera</taxon>
        <taxon>Endopterygota</taxon>
        <taxon>Diptera</taxon>
        <taxon>Brachycera</taxon>
        <taxon>Muscomorpha</taxon>
        <taxon>Ephydroidea</taxon>
        <taxon>Drosophilidae</taxon>
        <taxon>Drosophila</taxon>
        <taxon>Sophophora</taxon>
    </lineage>
</organism>
<reference evidence="3" key="1">
    <citation type="journal article" date="2021" name="Elife">
        <title>Highly contiguous assemblies of 101 drosophilid genomes.</title>
        <authorList>
            <person name="Kim B.Y."/>
            <person name="Wang J.R."/>
            <person name="Miller D.E."/>
            <person name="Barmina O."/>
            <person name="Delaney E."/>
            <person name="Thompson A."/>
            <person name="Comeault A.A."/>
            <person name="Peede D."/>
            <person name="D'Agostino E.R."/>
            <person name="Pelaez J."/>
            <person name="Aguilar J.M."/>
            <person name="Haji D."/>
            <person name="Matsunaga T."/>
            <person name="Armstrong E.E."/>
            <person name="Zych M."/>
            <person name="Ogawa Y."/>
            <person name="Stamenkovic-Radak M."/>
            <person name="Jelic M."/>
            <person name="Veselinovic M.S."/>
            <person name="Tanaskovic M."/>
            <person name="Eric P."/>
            <person name="Gao J.J."/>
            <person name="Katoh T.K."/>
            <person name="Toda M.J."/>
            <person name="Watabe H."/>
            <person name="Watada M."/>
            <person name="Davis J.S."/>
            <person name="Moyle L.C."/>
            <person name="Manoli G."/>
            <person name="Bertolini E."/>
            <person name="Kostal V."/>
            <person name="Hawley R.S."/>
            <person name="Takahashi A."/>
            <person name="Jones C.D."/>
            <person name="Price D.K."/>
            <person name="Whiteman N."/>
            <person name="Kopp A."/>
            <person name="Matute D.R."/>
            <person name="Petrov D.A."/>
        </authorList>
    </citation>
    <scope>NUCLEOTIDE SEQUENCE [LARGE SCALE GENOMIC DNA]</scope>
</reference>
<evidence type="ECO:0000256" key="1">
    <source>
        <dbReference type="SAM" id="Phobius"/>
    </source>
</evidence>
<name>A0A6P4FJY8_DRORH</name>
<feature type="transmembrane region" description="Helical" evidence="1">
    <location>
        <begin position="158"/>
        <end position="178"/>
    </location>
</feature>
<sequence length="420" mass="49922">MWNKDDFRWHRTNRIQIVHRLFFKGSALTIYGIACGCHFFKLQYNERTNQMEETRYHRIWSKIVVAIKVILLTSQYRLYFALVVAIYIVTSMVYGSTAQNFVMSILMQGISINVLRRLVIFLHSKKDRRFVKHTVNEILQITSVIDQKIGMVYSCDPVLLGVYLCKLWVLYILLDSLWNKSYFLLFNFLYWVLLEYCFAGYFIYQLIMLNWYRTIILFLKRFIECNENRQDIQGSYHRRLFLLFQLHLRINRLHKCIKENLSWLTSSIYLMIFTCIFNMELLLECSLFAEDDLENKMYIIADGCLGPVFIPILYVLILGMCTDRFREAELQLQQHIVIIHGLYMRKVKPRLLAIMVLDNEHTSLILHQKLEPLQNRIILGTTCDRQFVLDYILTVILTALSLIQYTISCGQSIKECVTHK</sequence>
<keyword evidence="1" id="KW-0472">Membrane</keyword>
<feature type="transmembrane region" description="Helical" evidence="1">
    <location>
        <begin position="21"/>
        <end position="42"/>
    </location>
</feature>
<reference evidence="4" key="2">
    <citation type="submission" date="2025-04" db="UniProtKB">
        <authorList>
            <consortium name="RefSeq"/>
        </authorList>
    </citation>
    <scope>IDENTIFICATION</scope>
</reference>
<keyword evidence="3" id="KW-1185">Reference proteome</keyword>
<dbReference type="Proteomes" id="UP001652680">
    <property type="component" value="Unassembled WGS sequence"/>
</dbReference>
<dbReference type="AlphaFoldDB" id="A0A6P4FJY8"/>
<dbReference type="GeneID" id="108051921"/>
<feature type="transmembrane region" description="Helical" evidence="1">
    <location>
        <begin position="78"/>
        <end position="95"/>
    </location>
</feature>
<evidence type="ECO:0000313" key="4">
    <source>
        <dbReference type="RefSeq" id="XP_016989699.1"/>
    </source>
</evidence>